<reference evidence="2" key="1">
    <citation type="submission" date="2025-05" db="UniProtKB">
        <authorList>
            <consortium name="RefSeq"/>
        </authorList>
    </citation>
    <scope>NUCLEOTIDE SEQUENCE [LARGE SCALE GENOMIC DNA]</scope>
</reference>
<proteinExistence type="predicted"/>
<dbReference type="RefSeq" id="XP_048130369.1">
    <property type="nucleotide sequence ID" value="XM_048274412.1"/>
</dbReference>
<reference evidence="3" key="2">
    <citation type="submission" date="2025-08" db="UniProtKB">
        <authorList>
            <consortium name="RefSeq"/>
        </authorList>
    </citation>
    <scope>IDENTIFICATION</scope>
    <source>
        <tissue evidence="3">Leaf</tissue>
    </source>
</reference>
<dbReference type="InterPro" id="IPR033276">
    <property type="entry name" value="BB"/>
</dbReference>
<name>A0ABM3H1E1_9MYRT</name>
<sequence length="205" mass="23019">MDDGEAKRDSRSRPATPPPPAARNDDDLGPDLAFAMSLLQEEEEQEEQEVQEERDRRPAAAMLSTIESEMEEEEEEEEEASDEESSDCSNEEDRYFYSLGNAFDVELGFPEGEDSGPSDIYMAELDNIDPDELSYEELIELGEIIGEEKRGLSLEQIGKCFRPYTFRSRSLAETKNGAIDSLASKEEEQEGSRPRMGSTLALSKL</sequence>
<dbReference type="GeneID" id="115725791"/>
<accession>A0ABM3H1E1</accession>
<feature type="region of interest" description="Disordered" evidence="1">
    <location>
        <begin position="179"/>
        <end position="205"/>
    </location>
</feature>
<gene>
    <name evidence="3" type="primary">LOC115725791</name>
</gene>
<dbReference type="Proteomes" id="UP000827889">
    <property type="component" value="Chromosome 2"/>
</dbReference>
<dbReference type="PANTHER" id="PTHR46400:SF8">
    <property type="entry name" value="E3 UBIQUITIN LIGASE BIG BROTHER-RELATED-LIKE ISOFORM X1"/>
    <property type="match status" value="1"/>
</dbReference>
<evidence type="ECO:0000256" key="1">
    <source>
        <dbReference type="SAM" id="MobiDB-lite"/>
    </source>
</evidence>
<feature type="region of interest" description="Disordered" evidence="1">
    <location>
        <begin position="1"/>
        <end position="93"/>
    </location>
</feature>
<dbReference type="PANTHER" id="PTHR46400">
    <property type="entry name" value="RING/U-BOX SUPERFAMILY PROTEIN"/>
    <property type="match status" value="1"/>
</dbReference>
<feature type="compositionally biased region" description="Basic and acidic residues" evidence="1">
    <location>
        <begin position="1"/>
        <end position="12"/>
    </location>
</feature>
<feature type="compositionally biased region" description="Acidic residues" evidence="1">
    <location>
        <begin position="40"/>
        <end position="50"/>
    </location>
</feature>
<evidence type="ECO:0000313" key="2">
    <source>
        <dbReference type="Proteomes" id="UP000827889"/>
    </source>
</evidence>
<feature type="compositionally biased region" description="Acidic residues" evidence="1">
    <location>
        <begin position="68"/>
        <end position="90"/>
    </location>
</feature>
<keyword evidence="2" id="KW-1185">Reference proteome</keyword>
<feature type="compositionally biased region" description="Basic and acidic residues" evidence="1">
    <location>
        <begin position="183"/>
        <end position="193"/>
    </location>
</feature>
<protein>
    <submittedName>
        <fullName evidence="3">E3 ubiquitin ligase BIG BROTHER-related-like</fullName>
    </submittedName>
</protein>
<organism evidence="2 3">
    <name type="scientific">Rhodamnia argentea</name>
    <dbReference type="NCBI Taxonomy" id="178133"/>
    <lineage>
        <taxon>Eukaryota</taxon>
        <taxon>Viridiplantae</taxon>
        <taxon>Streptophyta</taxon>
        <taxon>Embryophyta</taxon>
        <taxon>Tracheophyta</taxon>
        <taxon>Spermatophyta</taxon>
        <taxon>Magnoliopsida</taxon>
        <taxon>eudicotyledons</taxon>
        <taxon>Gunneridae</taxon>
        <taxon>Pentapetalae</taxon>
        <taxon>rosids</taxon>
        <taxon>malvids</taxon>
        <taxon>Myrtales</taxon>
        <taxon>Myrtaceae</taxon>
        <taxon>Myrtoideae</taxon>
        <taxon>Myrteae</taxon>
        <taxon>Australasian group</taxon>
        <taxon>Rhodamnia</taxon>
    </lineage>
</organism>
<evidence type="ECO:0000313" key="3">
    <source>
        <dbReference type="RefSeq" id="XP_048130369.1"/>
    </source>
</evidence>